<accession>A0ABS7UWQ5</accession>
<name>A0ABS7UWQ5_9BACI</name>
<evidence type="ECO:0008006" key="3">
    <source>
        <dbReference type="Google" id="ProtNLM"/>
    </source>
</evidence>
<comment type="caution">
    <text evidence="1">The sequence shown here is derived from an EMBL/GenBank/DDBJ whole genome shotgun (WGS) entry which is preliminary data.</text>
</comment>
<organism evidence="1 2">
    <name type="scientific">Metabacillus rhizolycopersici</name>
    <dbReference type="NCBI Taxonomy" id="2875709"/>
    <lineage>
        <taxon>Bacteria</taxon>
        <taxon>Bacillati</taxon>
        <taxon>Bacillota</taxon>
        <taxon>Bacilli</taxon>
        <taxon>Bacillales</taxon>
        <taxon>Bacillaceae</taxon>
        <taxon>Metabacillus</taxon>
    </lineage>
</organism>
<sequence length="184" mass="21356">MTNAKGLNPETAILGTGQNVLDFWQWGFSNIITNNLRGIFAEFLVGTALGSLDQSRKEWDAFDLVYNDMKIEVKSSAYIQVWHKDKYSNISFNIGAKKEYDYETNKYSDDVKRNADMYVFCLLKEKNVELVDPLDISQWEFYVVLTTELDRHFLKQKTISLSRLKQVTKPCTYENLKNIIDGLL</sequence>
<evidence type="ECO:0000313" key="2">
    <source>
        <dbReference type="Proteomes" id="UP001165287"/>
    </source>
</evidence>
<dbReference type="EMBL" id="JAIQUM010000061">
    <property type="protein sequence ID" value="MBZ5752591.1"/>
    <property type="molecule type" value="Genomic_DNA"/>
</dbReference>
<proteinExistence type="predicted"/>
<dbReference type="Proteomes" id="UP001165287">
    <property type="component" value="Unassembled WGS sequence"/>
</dbReference>
<protein>
    <recommendedName>
        <fullName evidence="3">DUF4365 domain-containing protein</fullName>
    </recommendedName>
</protein>
<evidence type="ECO:0000313" key="1">
    <source>
        <dbReference type="EMBL" id="MBZ5752591.1"/>
    </source>
</evidence>
<reference evidence="1" key="1">
    <citation type="submission" date="2024-05" db="EMBL/GenBank/DDBJ databases">
        <title>Metabacillus sp. nov., isolated from the rhizosphere soil of tomato plants.</title>
        <authorList>
            <person name="Ma R."/>
        </authorList>
    </citation>
    <scope>NUCLEOTIDE SEQUENCE</scope>
    <source>
        <strain evidence="1">DBTR6</strain>
    </source>
</reference>
<dbReference type="RefSeq" id="WP_224141045.1">
    <property type="nucleotide sequence ID" value="NZ_JAIQUM010000061.1"/>
</dbReference>
<keyword evidence="2" id="KW-1185">Reference proteome</keyword>
<gene>
    <name evidence="1" type="ORF">K9V48_20685</name>
</gene>